<reference evidence="2" key="1">
    <citation type="submission" date="2019-08" db="EMBL/GenBank/DDBJ databases">
        <title>The genome of the North American firefly Photinus pyralis.</title>
        <authorList>
            <consortium name="Photinus pyralis genome working group"/>
            <person name="Fallon T.R."/>
            <person name="Sander Lower S.E."/>
            <person name="Weng J.-K."/>
        </authorList>
    </citation>
    <scope>NUCLEOTIDE SEQUENCE</scope>
    <source>
        <strain evidence="2">TRF0915ILg1</strain>
        <tissue evidence="2">Whole body</tissue>
    </source>
</reference>
<proteinExistence type="predicted"/>
<organism evidence="2 3">
    <name type="scientific">Ignelater luminosus</name>
    <name type="common">Cucubano</name>
    <name type="synonym">Pyrophorus luminosus</name>
    <dbReference type="NCBI Taxonomy" id="2038154"/>
    <lineage>
        <taxon>Eukaryota</taxon>
        <taxon>Metazoa</taxon>
        <taxon>Ecdysozoa</taxon>
        <taxon>Arthropoda</taxon>
        <taxon>Hexapoda</taxon>
        <taxon>Insecta</taxon>
        <taxon>Pterygota</taxon>
        <taxon>Neoptera</taxon>
        <taxon>Endopterygota</taxon>
        <taxon>Coleoptera</taxon>
        <taxon>Polyphaga</taxon>
        <taxon>Elateriformia</taxon>
        <taxon>Elateroidea</taxon>
        <taxon>Elateridae</taxon>
        <taxon>Agrypninae</taxon>
        <taxon>Pyrophorini</taxon>
        <taxon>Ignelater</taxon>
    </lineage>
</organism>
<name>A0A8K0G8S5_IGNLU</name>
<feature type="region of interest" description="Disordered" evidence="1">
    <location>
        <begin position="68"/>
        <end position="88"/>
    </location>
</feature>
<gene>
    <name evidence="2" type="ORF">ILUMI_16207</name>
</gene>
<dbReference type="EMBL" id="VTPC01060103">
    <property type="protein sequence ID" value="KAF2889966.1"/>
    <property type="molecule type" value="Genomic_DNA"/>
</dbReference>
<evidence type="ECO:0000313" key="2">
    <source>
        <dbReference type="EMBL" id="KAF2889966.1"/>
    </source>
</evidence>
<dbReference type="Proteomes" id="UP000801492">
    <property type="component" value="Unassembled WGS sequence"/>
</dbReference>
<feature type="non-terminal residue" evidence="2">
    <location>
        <position position="1"/>
    </location>
</feature>
<evidence type="ECO:0000256" key="1">
    <source>
        <dbReference type="SAM" id="MobiDB-lite"/>
    </source>
</evidence>
<dbReference type="AlphaFoldDB" id="A0A8K0G8S5"/>
<evidence type="ECO:0000313" key="3">
    <source>
        <dbReference type="Proteomes" id="UP000801492"/>
    </source>
</evidence>
<accession>A0A8K0G8S5</accession>
<keyword evidence="3" id="KW-1185">Reference proteome</keyword>
<protein>
    <submittedName>
        <fullName evidence="2">Uncharacterized protein</fullName>
    </submittedName>
</protein>
<comment type="caution">
    <text evidence="2">The sequence shown here is derived from an EMBL/GenBank/DDBJ whole genome shotgun (WGS) entry which is preliminary data.</text>
</comment>
<feature type="compositionally biased region" description="Polar residues" evidence="1">
    <location>
        <begin position="68"/>
        <end position="79"/>
    </location>
</feature>
<sequence>MVKKLLLKDENLTFANACKIVRDLELVMQSADQFGNNNNAGSANVNAVNHVNSRRACAAIPGCRGGYHQQQHRSVSPKRQSSRYRAAPSSVTSVSPMVTMLTYTSKISVSVLSPANESQVEVKPKSILEVRVPEFSERERVWVNVKDVKGHDNWFSSVVK</sequence>